<evidence type="ECO:0000313" key="6">
    <source>
        <dbReference type="EMBL" id="CAD8361420.1"/>
    </source>
</evidence>
<evidence type="ECO:0000256" key="2">
    <source>
        <dbReference type="ARBA" id="ARBA00022692"/>
    </source>
</evidence>
<accession>A0A7S0AEQ8</accession>
<evidence type="ECO:0000256" key="3">
    <source>
        <dbReference type="ARBA" id="ARBA00022989"/>
    </source>
</evidence>
<sequence length="429" mass="44628">MAPLQLGLAKVLAALASAALAGLGCSVARRLERSQGRSAVQDWLLLGGNTFAAGILLAASLTHMLPDATEALQGVTDFPLAPGIAGVAFCFLVILGEAVEGCMPKREEPHTETACATYGASFALWPRWELMPPHGCEEEVAVDTESGDGGSCCGVTHSHKSEPAVKCQECLPTHAEKSVPALSDLEPPRLPGKERGHSCHSHSRCCKVHRHADAPCSTQDLAAGRPLHEAYAEPLLLDSAGSQCHAPGHDCGLSHQRPSTQSCNAVVARCHVRAVGEGPITEAKAFLLFFALCFHSVMEGLGMGSAQGGGLLLPVVLAILAHKGLAAFALGCSLTQSDLPAWKYWTFVSVFASGTPIGCFIGMLSTRVGTAATQGTVSGVCIALSSGTFLQVSSMEMLPRALAEERHTLLASCGLAAGFLAMSALAVWC</sequence>
<gene>
    <name evidence="6" type="ORF">PBAH0796_LOCUS15371</name>
</gene>
<feature type="transmembrane region" description="Helical" evidence="5">
    <location>
        <begin position="78"/>
        <end position="96"/>
    </location>
</feature>
<keyword evidence="4 5" id="KW-0472">Membrane</keyword>
<evidence type="ECO:0000256" key="5">
    <source>
        <dbReference type="SAM" id="Phobius"/>
    </source>
</evidence>
<name>A0A7S0AEQ8_9DINO</name>
<protein>
    <submittedName>
        <fullName evidence="6">Uncharacterized protein</fullName>
    </submittedName>
</protein>
<feature type="transmembrane region" description="Helical" evidence="5">
    <location>
        <begin position="344"/>
        <end position="364"/>
    </location>
</feature>
<dbReference type="InterPro" id="IPR003689">
    <property type="entry name" value="ZIP"/>
</dbReference>
<proteinExistence type="predicted"/>
<feature type="transmembrane region" description="Helical" evidence="5">
    <location>
        <begin position="43"/>
        <end position="66"/>
    </location>
</feature>
<dbReference type="Pfam" id="PF02535">
    <property type="entry name" value="Zip"/>
    <property type="match status" value="1"/>
</dbReference>
<dbReference type="GO" id="GO:0005385">
    <property type="term" value="F:zinc ion transmembrane transporter activity"/>
    <property type="evidence" value="ECO:0007669"/>
    <property type="project" value="TreeGrafter"/>
</dbReference>
<feature type="transmembrane region" description="Helical" evidence="5">
    <location>
        <begin position="311"/>
        <end position="332"/>
    </location>
</feature>
<evidence type="ECO:0000256" key="4">
    <source>
        <dbReference type="ARBA" id="ARBA00023136"/>
    </source>
</evidence>
<keyword evidence="2 5" id="KW-0812">Transmembrane</keyword>
<comment type="subcellular location">
    <subcellularLocation>
        <location evidence="1">Membrane</location>
        <topology evidence="1">Multi-pass membrane protein</topology>
    </subcellularLocation>
</comment>
<dbReference type="EMBL" id="HBEG01025246">
    <property type="protein sequence ID" value="CAD8361420.1"/>
    <property type="molecule type" value="Transcribed_RNA"/>
</dbReference>
<feature type="transmembrane region" description="Helical" evidence="5">
    <location>
        <begin position="12"/>
        <end position="31"/>
    </location>
</feature>
<dbReference type="PANTHER" id="PTHR11040:SF140">
    <property type="entry name" value="ZRT (ZRT), IRT- (IRT-) LIKE PROTEIN TRANSPORTER"/>
    <property type="match status" value="1"/>
</dbReference>
<evidence type="ECO:0000256" key="1">
    <source>
        <dbReference type="ARBA" id="ARBA00004141"/>
    </source>
</evidence>
<dbReference type="GO" id="GO:0016020">
    <property type="term" value="C:membrane"/>
    <property type="evidence" value="ECO:0007669"/>
    <property type="project" value="UniProtKB-SubCell"/>
</dbReference>
<keyword evidence="3 5" id="KW-1133">Transmembrane helix</keyword>
<reference evidence="6" key="1">
    <citation type="submission" date="2021-01" db="EMBL/GenBank/DDBJ databases">
        <authorList>
            <person name="Corre E."/>
            <person name="Pelletier E."/>
            <person name="Niang G."/>
            <person name="Scheremetjew M."/>
            <person name="Finn R."/>
            <person name="Kale V."/>
            <person name="Holt S."/>
            <person name="Cochrane G."/>
            <person name="Meng A."/>
            <person name="Brown T."/>
            <person name="Cohen L."/>
        </authorList>
    </citation>
    <scope>NUCLEOTIDE SEQUENCE</scope>
    <source>
        <strain evidence="6">Pbaha01</strain>
    </source>
</reference>
<feature type="transmembrane region" description="Helical" evidence="5">
    <location>
        <begin position="407"/>
        <end position="428"/>
    </location>
</feature>
<dbReference type="PANTHER" id="PTHR11040">
    <property type="entry name" value="ZINC/IRON TRANSPORTER"/>
    <property type="match status" value="1"/>
</dbReference>
<dbReference type="AlphaFoldDB" id="A0A7S0AEQ8"/>
<feature type="transmembrane region" description="Helical" evidence="5">
    <location>
        <begin position="376"/>
        <end position="395"/>
    </location>
</feature>
<organism evidence="6">
    <name type="scientific">Pyrodinium bahamense</name>
    <dbReference type="NCBI Taxonomy" id="73915"/>
    <lineage>
        <taxon>Eukaryota</taxon>
        <taxon>Sar</taxon>
        <taxon>Alveolata</taxon>
        <taxon>Dinophyceae</taxon>
        <taxon>Gonyaulacales</taxon>
        <taxon>Pyrocystaceae</taxon>
        <taxon>Pyrodinium</taxon>
    </lineage>
</organism>